<accession>A0A0L0UIC5</accession>
<sequence length="59" mass="6397">MVKSLRSLSALPLTNCLGRRKPILTWSRPSSTKARILSIIWDHLAPGEDGCGPLDGGRP</sequence>
<reference evidence="2" key="1">
    <citation type="submission" date="2014-03" db="EMBL/GenBank/DDBJ databases">
        <title>The Genome Sequence of Puccinia striiformis f. sp. tritici PST-78.</title>
        <authorList>
            <consortium name="The Broad Institute Genome Sequencing Platform"/>
            <person name="Cuomo C."/>
            <person name="Hulbert S."/>
            <person name="Chen X."/>
            <person name="Walker B."/>
            <person name="Young S.K."/>
            <person name="Zeng Q."/>
            <person name="Gargeya S."/>
            <person name="Fitzgerald M."/>
            <person name="Haas B."/>
            <person name="Abouelleil A."/>
            <person name="Alvarado L."/>
            <person name="Arachchi H.M."/>
            <person name="Berlin A.M."/>
            <person name="Chapman S.B."/>
            <person name="Goldberg J."/>
            <person name="Griggs A."/>
            <person name="Gujja S."/>
            <person name="Hansen M."/>
            <person name="Howarth C."/>
            <person name="Imamovic A."/>
            <person name="Larimer J."/>
            <person name="McCowan C."/>
            <person name="Montmayeur A."/>
            <person name="Murphy C."/>
            <person name="Neiman D."/>
            <person name="Pearson M."/>
            <person name="Priest M."/>
            <person name="Roberts A."/>
            <person name="Saif S."/>
            <person name="Shea T."/>
            <person name="Sisk P."/>
            <person name="Sykes S."/>
            <person name="Wortman J."/>
            <person name="Nusbaum C."/>
            <person name="Birren B."/>
        </authorList>
    </citation>
    <scope>NUCLEOTIDE SEQUENCE [LARGE SCALE GENOMIC DNA]</scope>
    <source>
        <strain evidence="2">race PST-78</strain>
    </source>
</reference>
<dbReference type="AlphaFoldDB" id="A0A0L0UIC5"/>
<protein>
    <submittedName>
        <fullName evidence="1">Uncharacterized protein</fullName>
    </submittedName>
</protein>
<comment type="caution">
    <text evidence="1">The sequence shown here is derived from an EMBL/GenBank/DDBJ whole genome shotgun (WGS) entry which is preliminary data.</text>
</comment>
<proteinExistence type="predicted"/>
<keyword evidence="2" id="KW-1185">Reference proteome</keyword>
<organism evidence="1 2">
    <name type="scientific">Puccinia striiformis f. sp. tritici PST-78</name>
    <dbReference type="NCBI Taxonomy" id="1165861"/>
    <lineage>
        <taxon>Eukaryota</taxon>
        <taxon>Fungi</taxon>
        <taxon>Dikarya</taxon>
        <taxon>Basidiomycota</taxon>
        <taxon>Pucciniomycotina</taxon>
        <taxon>Pucciniomycetes</taxon>
        <taxon>Pucciniales</taxon>
        <taxon>Pucciniaceae</taxon>
        <taxon>Puccinia</taxon>
    </lineage>
</organism>
<gene>
    <name evidence="1" type="ORF">PSTG_19875</name>
</gene>
<name>A0A0L0UIC5_9BASI</name>
<evidence type="ECO:0000313" key="2">
    <source>
        <dbReference type="Proteomes" id="UP000054564"/>
    </source>
</evidence>
<dbReference type="Proteomes" id="UP000054564">
    <property type="component" value="Unassembled WGS sequence"/>
</dbReference>
<evidence type="ECO:0000313" key="1">
    <source>
        <dbReference type="EMBL" id="KNE86761.1"/>
    </source>
</evidence>
<dbReference type="EMBL" id="AJIL01008239">
    <property type="protein sequence ID" value="KNE86761.1"/>
    <property type="molecule type" value="Genomic_DNA"/>
</dbReference>